<keyword evidence="7 13" id="KW-0808">Transferase</keyword>
<evidence type="ECO:0000313" key="15">
    <source>
        <dbReference type="Proteomes" id="UP000232693"/>
    </source>
</evidence>
<dbReference type="NCBIfam" id="TIGR00682">
    <property type="entry name" value="lpxK"/>
    <property type="match status" value="1"/>
</dbReference>
<gene>
    <name evidence="13" type="primary">lpxK</name>
    <name evidence="14" type="ORF">CW740_06380</name>
</gene>
<keyword evidence="15" id="KW-1185">Reference proteome</keyword>
<comment type="function">
    <text evidence="1 13">Transfers the gamma-phosphate of ATP to the 4'-position of a tetraacyldisaccharide 1-phosphate intermediate (termed DS-1-P) to form tetraacyldisaccharide 1,4'-bis-phosphate (lipid IVA).</text>
</comment>
<evidence type="ECO:0000256" key="12">
    <source>
        <dbReference type="ARBA" id="ARBA00029757"/>
    </source>
</evidence>
<dbReference type="GO" id="GO:0005524">
    <property type="term" value="F:ATP binding"/>
    <property type="evidence" value="ECO:0007669"/>
    <property type="project" value="UniProtKB-UniRule"/>
</dbReference>
<evidence type="ECO:0000256" key="5">
    <source>
        <dbReference type="ARBA" id="ARBA00022516"/>
    </source>
</evidence>
<dbReference type="PANTHER" id="PTHR42724:SF1">
    <property type="entry name" value="TETRAACYLDISACCHARIDE 4'-KINASE, MITOCHONDRIAL-RELATED"/>
    <property type="match status" value="1"/>
</dbReference>
<comment type="similarity">
    <text evidence="13">Belongs to the LpxK family.</text>
</comment>
<evidence type="ECO:0000256" key="7">
    <source>
        <dbReference type="ARBA" id="ARBA00022679"/>
    </source>
</evidence>
<dbReference type="InterPro" id="IPR027417">
    <property type="entry name" value="P-loop_NTPase"/>
</dbReference>
<dbReference type="InterPro" id="IPR003758">
    <property type="entry name" value="LpxK"/>
</dbReference>
<evidence type="ECO:0000256" key="6">
    <source>
        <dbReference type="ARBA" id="ARBA00022556"/>
    </source>
</evidence>
<evidence type="ECO:0000256" key="4">
    <source>
        <dbReference type="ARBA" id="ARBA00016436"/>
    </source>
</evidence>
<evidence type="ECO:0000256" key="11">
    <source>
        <dbReference type="ARBA" id="ARBA00023098"/>
    </source>
</evidence>
<comment type="catalytic activity">
    <reaction evidence="13">
        <text>a lipid A disaccharide + ATP = a lipid IVA + ADP + H(+)</text>
        <dbReference type="Rhea" id="RHEA:67840"/>
        <dbReference type="ChEBI" id="CHEBI:15378"/>
        <dbReference type="ChEBI" id="CHEBI:30616"/>
        <dbReference type="ChEBI" id="CHEBI:176343"/>
        <dbReference type="ChEBI" id="CHEBI:176425"/>
        <dbReference type="ChEBI" id="CHEBI:456216"/>
        <dbReference type="EC" id="2.7.1.130"/>
    </reaction>
</comment>
<keyword evidence="10 13" id="KW-0067">ATP-binding</keyword>
<evidence type="ECO:0000256" key="2">
    <source>
        <dbReference type="ARBA" id="ARBA00004870"/>
    </source>
</evidence>
<evidence type="ECO:0000256" key="8">
    <source>
        <dbReference type="ARBA" id="ARBA00022741"/>
    </source>
</evidence>
<dbReference type="GO" id="GO:0009029">
    <property type="term" value="F:lipid-A 4'-kinase activity"/>
    <property type="evidence" value="ECO:0007669"/>
    <property type="project" value="UniProtKB-UniRule"/>
</dbReference>
<keyword evidence="11 13" id="KW-0443">Lipid metabolism</keyword>
<comment type="pathway">
    <text evidence="2 13">Glycolipid biosynthesis; lipid IV(A) biosynthesis; lipid IV(A) from (3R)-3-hydroxytetradecanoyl-[acyl-carrier-protein] and UDP-N-acetyl-alpha-D-glucosamine: step 6/6.</text>
</comment>
<name>A0A2K9AMP4_9GAMM</name>
<dbReference type="EC" id="2.7.1.130" evidence="3 13"/>
<keyword evidence="9 13" id="KW-0418">Kinase</keyword>
<dbReference type="GO" id="GO:0005886">
    <property type="term" value="C:plasma membrane"/>
    <property type="evidence" value="ECO:0007669"/>
    <property type="project" value="TreeGrafter"/>
</dbReference>
<dbReference type="HAMAP" id="MF_00409">
    <property type="entry name" value="LpxK"/>
    <property type="match status" value="1"/>
</dbReference>
<sequence length="321" mass="36646">MAISKSQQFFESLWYRKTVWWLWLLWPLQLLLRILVFLRRTFYRIDLFKSTKLNVPVIVIGNITVGGTGKTPLAIYLIELLKSQGYKPGLISRGYGGKSEHYPLTVTESISAAESGDEPFLIRRRTQVPVVVDPIRARGAKELEDQGCNIIICDDGLQHYALQRDIEIVVIDGHRKLGNGLLMPLGPLREPQSRLKRADYIVVNGKDMVLEPDTIQAINGHDKQIQEPFTAVAAIGNPERFYRTLEGLGYQFDSQSFPDHYEFSEQDFESFQGNIVMTEKDAVKCLSFADERFYFLPVSAKLSKQFIQSLMEQIKAITHES</sequence>
<feature type="binding site" evidence="13">
    <location>
        <begin position="64"/>
        <end position="71"/>
    </location>
    <ligand>
        <name>ATP</name>
        <dbReference type="ChEBI" id="CHEBI:30616"/>
    </ligand>
</feature>
<dbReference type="GO" id="GO:0009245">
    <property type="term" value="P:lipid A biosynthetic process"/>
    <property type="evidence" value="ECO:0007669"/>
    <property type="project" value="UniProtKB-UniRule"/>
</dbReference>
<dbReference type="UniPathway" id="UPA00359">
    <property type="reaction ID" value="UER00482"/>
</dbReference>
<keyword evidence="8 13" id="KW-0547">Nucleotide-binding</keyword>
<proteinExistence type="inferred from homology"/>
<dbReference type="GO" id="GO:0009244">
    <property type="term" value="P:lipopolysaccharide core region biosynthetic process"/>
    <property type="evidence" value="ECO:0007669"/>
    <property type="project" value="TreeGrafter"/>
</dbReference>
<accession>A0A2K9AMP4</accession>
<dbReference type="PANTHER" id="PTHR42724">
    <property type="entry name" value="TETRAACYLDISACCHARIDE 4'-KINASE"/>
    <property type="match status" value="1"/>
</dbReference>
<protein>
    <recommendedName>
        <fullName evidence="4 13">Tetraacyldisaccharide 4'-kinase</fullName>
        <ecNumber evidence="3 13">2.7.1.130</ecNumber>
    </recommendedName>
    <alternativeName>
        <fullName evidence="12 13">Lipid A 4'-kinase</fullName>
    </alternativeName>
</protein>
<dbReference type="RefSeq" id="WP_106646738.1">
    <property type="nucleotide sequence ID" value="NZ_BMGO01000001.1"/>
</dbReference>
<dbReference type="KEGG" id="kpd:CW740_06380"/>
<evidence type="ECO:0000256" key="1">
    <source>
        <dbReference type="ARBA" id="ARBA00002274"/>
    </source>
</evidence>
<dbReference type="CDD" id="cd01983">
    <property type="entry name" value="SIMIBI"/>
    <property type="match status" value="1"/>
</dbReference>
<evidence type="ECO:0000256" key="3">
    <source>
        <dbReference type="ARBA" id="ARBA00012071"/>
    </source>
</evidence>
<keyword evidence="5 13" id="KW-0444">Lipid biosynthesis</keyword>
<dbReference type="EMBL" id="CP025120">
    <property type="protein sequence ID" value="AUD78892.1"/>
    <property type="molecule type" value="Genomic_DNA"/>
</dbReference>
<dbReference type="AlphaFoldDB" id="A0A2K9AMP4"/>
<organism evidence="14 15">
    <name type="scientific">Kangiella profundi</name>
    <dbReference type="NCBI Taxonomy" id="1561924"/>
    <lineage>
        <taxon>Bacteria</taxon>
        <taxon>Pseudomonadati</taxon>
        <taxon>Pseudomonadota</taxon>
        <taxon>Gammaproteobacteria</taxon>
        <taxon>Kangiellales</taxon>
        <taxon>Kangiellaceae</taxon>
        <taxon>Kangiella</taxon>
    </lineage>
</organism>
<reference evidence="14 15" key="1">
    <citation type="submission" date="2017-12" db="EMBL/GenBank/DDBJ databases">
        <title>Kangiella profundi FT102 completed genome.</title>
        <authorList>
            <person name="Xu J."/>
            <person name="Wang J."/>
            <person name="Lu Y."/>
        </authorList>
    </citation>
    <scope>NUCLEOTIDE SEQUENCE [LARGE SCALE GENOMIC DNA]</scope>
    <source>
        <strain evidence="14 15">FT102</strain>
    </source>
</reference>
<dbReference type="Pfam" id="PF02606">
    <property type="entry name" value="LpxK"/>
    <property type="match status" value="1"/>
</dbReference>
<dbReference type="Proteomes" id="UP000232693">
    <property type="component" value="Chromosome"/>
</dbReference>
<keyword evidence="6 13" id="KW-0441">Lipid A biosynthesis</keyword>
<evidence type="ECO:0000256" key="9">
    <source>
        <dbReference type="ARBA" id="ARBA00022777"/>
    </source>
</evidence>
<evidence type="ECO:0000313" key="14">
    <source>
        <dbReference type="EMBL" id="AUD78892.1"/>
    </source>
</evidence>
<dbReference type="SUPFAM" id="SSF52540">
    <property type="entry name" value="P-loop containing nucleoside triphosphate hydrolases"/>
    <property type="match status" value="1"/>
</dbReference>
<dbReference type="OrthoDB" id="9766423at2"/>
<evidence type="ECO:0000256" key="13">
    <source>
        <dbReference type="HAMAP-Rule" id="MF_00409"/>
    </source>
</evidence>
<evidence type="ECO:0000256" key="10">
    <source>
        <dbReference type="ARBA" id="ARBA00022840"/>
    </source>
</evidence>